<feature type="region of interest" description="Disordered" evidence="1">
    <location>
        <begin position="164"/>
        <end position="209"/>
    </location>
</feature>
<evidence type="ECO:0000313" key="2">
    <source>
        <dbReference type="EMBL" id="KAH7136169.1"/>
    </source>
</evidence>
<proteinExistence type="predicted"/>
<dbReference type="Proteomes" id="UP000700596">
    <property type="component" value="Unassembled WGS sequence"/>
</dbReference>
<gene>
    <name evidence="2" type="ORF">B0J11DRAFT_502950</name>
</gene>
<protein>
    <submittedName>
        <fullName evidence="2">Uncharacterized protein</fullName>
    </submittedName>
</protein>
<keyword evidence="3" id="KW-1185">Reference proteome</keyword>
<reference evidence="2" key="1">
    <citation type="journal article" date="2021" name="Nat. Commun.">
        <title>Genetic determinants of endophytism in the Arabidopsis root mycobiome.</title>
        <authorList>
            <person name="Mesny F."/>
            <person name="Miyauchi S."/>
            <person name="Thiergart T."/>
            <person name="Pickel B."/>
            <person name="Atanasova L."/>
            <person name="Karlsson M."/>
            <person name="Huettel B."/>
            <person name="Barry K.W."/>
            <person name="Haridas S."/>
            <person name="Chen C."/>
            <person name="Bauer D."/>
            <person name="Andreopoulos W."/>
            <person name="Pangilinan J."/>
            <person name="LaButti K."/>
            <person name="Riley R."/>
            <person name="Lipzen A."/>
            <person name="Clum A."/>
            <person name="Drula E."/>
            <person name="Henrissat B."/>
            <person name="Kohler A."/>
            <person name="Grigoriev I.V."/>
            <person name="Martin F.M."/>
            <person name="Hacquard S."/>
        </authorList>
    </citation>
    <scope>NUCLEOTIDE SEQUENCE</scope>
    <source>
        <strain evidence="2">MPI-CAGE-CH-0243</strain>
    </source>
</reference>
<comment type="caution">
    <text evidence="2">The sequence shown here is derived from an EMBL/GenBank/DDBJ whole genome shotgun (WGS) entry which is preliminary data.</text>
</comment>
<sequence length="209" mass="23782">MWSRDSKCPNTYASYFNHETLPLNYSNIFSRLIKLLPDNETDSLPEPRGFVTFLPSVLPTNFTSKGQCPQWQLAYKCLFSGWDARAPYIPVLPKTQWVPQTCVMSGCTLTTNYTSRYKMVQHINNYHHLDTTEVTNLVNELAQYNTVIHKRINEASLGVFSRRMKHRTTSDGNEKTDNGEDNIAGDMRAAATTSAVTKPSNQKKRKQAP</sequence>
<evidence type="ECO:0000313" key="3">
    <source>
        <dbReference type="Proteomes" id="UP000700596"/>
    </source>
</evidence>
<accession>A0A9P9EFH0</accession>
<dbReference type="AlphaFoldDB" id="A0A9P9EFH0"/>
<organism evidence="2 3">
    <name type="scientific">Dendryphion nanum</name>
    <dbReference type="NCBI Taxonomy" id="256645"/>
    <lineage>
        <taxon>Eukaryota</taxon>
        <taxon>Fungi</taxon>
        <taxon>Dikarya</taxon>
        <taxon>Ascomycota</taxon>
        <taxon>Pezizomycotina</taxon>
        <taxon>Dothideomycetes</taxon>
        <taxon>Pleosporomycetidae</taxon>
        <taxon>Pleosporales</taxon>
        <taxon>Torulaceae</taxon>
        <taxon>Dendryphion</taxon>
    </lineage>
</organism>
<evidence type="ECO:0000256" key="1">
    <source>
        <dbReference type="SAM" id="MobiDB-lite"/>
    </source>
</evidence>
<name>A0A9P9EFH0_9PLEO</name>
<feature type="compositionally biased region" description="Basic and acidic residues" evidence="1">
    <location>
        <begin position="168"/>
        <end position="178"/>
    </location>
</feature>
<dbReference type="EMBL" id="JAGMWT010000002">
    <property type="protein sequence ID" value="KAH7136169.1"/>
    <property type="molecule type" value="Genomic_DNA"/>
</dbReference>
<feature type="compositionally biased region" description="Polar residues" evidence="1">
    <location>
        <begin position="191"/>
        <end position="200"/>
    </location>
</feature>